<feature type="compositionally biased region" description="Low complexity" evidence="1">
    <location>
        <begin position="159"/>
        <end position="175"/>
    </location>
</feature>
<reference evidence="2" key="1">
    <citation type="submission" date="2021-01" db="EMBL/GenBank/DDBJ databases">
        <authorList>
            <person name="Corre E."/>
            <person name="Pelletier E."/>
            <person name="Niang G."/>
            <person name="Scheremetjew M."/>
            <person name="Finn R."/>
            <person name="Kale V."/>
            <person name="Holt S."/>
            <person name="Cochrane G."/>
            <person name="Meng A."/>
            <person name="Brown T."/>
            <person name="Cohen L."/>
        </authorList>
    </citation>
    <scope>NUCLEOTIDE SEQUENCE</scope>
    <source>
        <strain evidence="2">CCMP1381</strain>
    </source>
</reference>
<protein>
    <submittedName>
        <fullName evidence="2">Uncharacterized protein</fullName>
    </submittedName>
</protein>
<evidence type="ECO:0000313" key="2">
    <source>
        <dbReference type="EMBL" id="CAD9470224.1"/>
    </source>
</evidence>
<name>A0A7S2E139_9STRA</name>
<evidence type="ECO:0000256" key="1">
    <source>
        <dbReference type="SAM" id="MobiDB-lite"/>
    </source>
</evidence>
<accession>A0A7S2E139</accession>
<feature type="compositionally biased region" description="Polar residues" evidence="1">
    <location>
        <begin position="141"/>
        <end position="152"/>
    </location>
</feature>
<organism evidence="2">
    <name type="scientific">Octactis speculum</name>
    <dbReference type="NCBI Taxonomy" id="3111310"/>
    <lineage>
        <taxon>Eukaryota</taxon>
        <taxon>Sar</taxon>
        <taxon>Stramenopiles</taxon>
        <taxon>Ochrophyta</taxon>
        <taxon>Dictyochophyceae</taxon>
        <taxon>Dictyochales</taxon>
        <taxon>Dictyochaceae</taxon>
        <taxon>Octactis</taxon>
    </lineage>
</organism>
<feature type="region of interest" description="Disordered" evidence="1">
    <location>
        <begin position="130"/>
        <end position="191"/>
    </location>
</feature>
<sequence>MAPIMPAAIPSNDMLPSSLTRIGVTTPPFPPKKKCRKGKWTPQEEEFAMLLIRDFKRGYLKVRPTGLTLRVYLAKKLQCEPMRITKKFAGDASIGKQAYQDVNVTISNKDAIRSAQDEVCISENKFTAQISEQSRQRPKKTSSACRVSLSSKDTPKNPPYASSRSSSRLPSNAPRKSLTQQPPTAGHWTWTPNPPYCGPPQLFQRSVIPKFMPPMHANMAFTRSQSICPIQRNASVVSHAPLLPKKRSSVLCLPCPKIMPVKRSTDSAKRARHCLVKPRIAAQSVYEPKAISTEPPRRQQEQLGMDELKVESLAPADSDCNLLLGFITAVRTRTADAVADGGDCMGSLKDEEGKLISNPSSRYAVVVA</sequence>
<dbReference type="EMBL" id="HBGS01052493">
    <property type="protein sequence ID" value="CAD9470224.1"/>
    <property type="molecule type" value="Transcribed_RNA"/>
</dbReference>
<dbReference type="PANTHER" id="PTHR35213">
    <property type="entry name" value="RING-TYPE DOMAIN-CONTAINING PROTEIN-RELATED"/>
    <property type="match status" value="1"/>
</dbReference>
<dbReference type="PANTHER" id="PTHR35213:SF3">
    <property type="entry name" value="MYB-LIKE DOMAIN-CONTAINING PROTEIN"/>
    <property type="match status" value="1"/>
</dbReference>
<dbReference type="AlphaFoldDB" id="A0A7S2E139"/>
<gene>
    <name evidence="2" type="ORF">DSPE1174_LOCUS27096</name>
</gene>
<proteinExistence type="predicted"/>